<dbReference type="Proteomes" id="UP000266258">
    <property type="component" value="Unassembled WGS sequence"/>
</dbReference>
<gene>
    <name evidence="1" type="ORF">CJP74_00845</name>
</gene>
<name>A0A3A1Y9J1_9GAMM</name>
<keyword evidence="2" id="KW-1185">Reference proteome</keyword>
<dbReference type="EMBL" id="NRJH01000007">
    <property type="protein sequence ID" value="RIY33879.1"/>
    <property type="molecule type" value="Genomic_DNA"/>
</dbReference>
<protein>
    <submittedName>
        <fullName evidence="1">Uncharacterized protein</fullName>
    </submittedName>
</protein>
<evidence type="ECO:0000313" key="2">
    <source>
        <dbReference type="Proteomes" id="UP000266258"/>
    </source>
</evidence>
<proteinExistence type="predicted"/>
<reference evidence="1 2" key="1">
    <citation type="submission" date="2017-08" db="EMBL/GenBank/DDBJ databases">
        <title>Reclassification of Bisgaard taxon 37 and 44.</title>
        <authorList>
            <person name="Christensen H."/>
        </authorList>
    </citation>
    <scope>NUCLEOTIDE SEQUENCE [LARGE SCALE GENOMIC DNA]</scope>
    <source>
        <strain evidence="1 2">B96_4</strain>
    </source>
</reference>
<comment type="caution">
    <text evidence="1">The sequence shown here is derived from an EMBL/GenBank/DDBJ whole genome shotgun (WGS) entry which is preliminary data.</text>
</comment>
<evidence type="ECO:0000313" key="1">
    <source>
        <dbReference type="EMBL" id="RIY33879.1"/>
    </source>
</evidence>
<accession>A0A3A1Y9J1</accession>
<sequence length="270" mass="31165">MIDASFYTVKPLNYYAKGIYPVTKNTTCHAAGYYVRASWFCLYIRHMRSGCLLNKFPEFRFELATTIYDYLVFLRKYAKLSTDQRSPLLQNLQPLSKNEIEFALLFFDFSSHSSGRQVFEFIPQFDLYTSEPALGHKYLERLALGILAQLQDVPLVNHTAQNTLLEVDKYLIRFTLLGATIGLTIACLDFFRKIGAVNCFCNLGDNSKLYNCCLEWIKQITFAGVSLQPLNDIAWQFCQSQLSVQDFLQRKTLSDYSLVNHLHQQLSLCF</sequence>
<dbReference type="AlphaFoldDB" id="A0A3A1Y9J1"/>
<organism evidence="1 2">
    <name type="scientific">Psittacicella melopsittaci</name>
    <dbReference type="NCBI Taxonomy" id="2028576"/>
    <lineage>
        <taxon>Bacteria</taxon>
        <taxon>Pseudomonadati</taxon>
        <taxon>Pseudomonadota</taxon>
        <taxon>Gammaproteobacteria</taxon>
        <taxon>Pasteurellales</taxon>
        <taxon>Psittacicellaceae</taxon>
        <taxon>Psittacicella</taxon>
    </lineage>
</organism>